<feature type="region of interest" description="Disordered" evidence="1">
    <location>
        <begin position="74"/>
        <end position="111"/>
    </location>
</feature>
<protein>
    <submittedName>
        <fullName evidence="2">Uncharacterized protein</fullName>
    </submittedName>
</protein>
<reference evidence="2 3" key="1">
    <citation type="submission" date="2023-05" db="EMBL/GenBank/DDBJ databases">
        <title>Draft genome sequence of Streptomyces sp. B-S-A6 isolated from a cave soil in Thailand.</title>
        <authorList>
            <person name="Chamroensaksri N."/>
            <person name="Muangham S."/>
        </authorList>
    </citation>
    <scope>NUCLEOTIDE SEQUENCE [LARGE SCALE GENOMIC DNA]</scope>
    <source>
        <strain evidence="2 3">B-S-A6</strain>
    </source>
</reference>
<sequence>MARLVVRGGELVVRLTWWEKLAARHGDVHVPIGAVERVTVDASWWRVLRGTPGRGTWIPDVLSVGVRNVTGLDPSKAEAAGLGPSDAHGSRAGPTTEGSGTDTGAEGAEGSPARDFVALRPRSGPVVCVDLLPNASPYARLSVTDRAPDATAATVRMAVYRAHTAPPPSS</sequence>
<dbReference type="RefSeq" id="WP_282546023.1">
    <property type="nucleotide sequence ID" value="NZ_JASCIQ010000041.1"/>
</dbReference>
<keyword evidence="3" id="KW-1185">Reference proteome</keyword>
<gene>
    <name evidence="2" type="ORF">QIS96_30395</name>
</gene>
<evidence type="ECO:0000313" key="2">
    <source>
        <dbReference type="EMBL" id="MDI3408113.1"/>
    </source>
</evidence>
<organism evidence="2 3">
    <name type="scientific">Streptomyces cavernicola</name>
    <dbReference type="NCBI Taxonomy" id="3043613"/>
    <lineage>
        <taxon>Bacteria</taxon>
        <taxon>Bacillati</taxon>
        <taxon>Actinomycetota</taxon>
        <taxon>Actinomycetes</taxon>
        <taxon>Kitasatosporales</taxon>
        <taxon>Streptomycetaceae</taxon>
        <taxon>Streptomyces</taxon>
    </lineage>
</organism>
<dbReference type="Proteomes" id="UP001223978">
    <property type="component" value="Unassembled WGS sequence"/>
</dbReference>
<evidence type="ECO:0000256" key="1">
    <source>
        <dbReference type="SAM" id="MobiDB-lite"/>
    </source>
</evidence>
<accession>A0ABT6SL42</accession>
<name>A0ABT6SL42_9ACTN</name>
<comment type="caution">
    <text evidence="2">The sequence shown here is derived from an EMBL/GenBank/DDBJ whole genome shotgun (WGS) entry which is preliminary data.</text>
</comment>
<evidence type="ECO:0000313" key="3">
    <source>
        <dbReference type="Proteomes" id="UP001223978"/>
    </source>
</evidence>
<dbReference type="EMBL" id="JASCIQ010000041">
    <property type="protein sequence ID" value="MDI3408113.1"/>
    <property type="molecule type" value="Genomic_DNA"/>
</dbReference>
<proteinExistence type="predicted"/>